<dbReference type="EMBL" id="CAUJNA010000478">
    <property type="protein sequence ID" value="CAJ1377654.1"/>
    <property type="molecule type" value="Genomic_DNA"/>
</dbReference>
<comment type="caution">
    <text evidence="1">The sequence shown here is derived from an EMBL/GenBank/DDBJ whole genome shotgun (WGS) entry which is preliminary data.</text>
</comment>
<dbReference type="Gene3D" id="2.60.120.620">
    <property type="entry name" value="q2cbj1_9rhob like domain"/>
    <property type="match status" value="1"/>
</dbReference>
<gene>
    <name evidence="1" type="ORF">EVOR1521_LOCUS6387</name>
</gene>
<dbReference type="SUPFAM" id="SSF51197">
    <property type="entry name" value="Clavaminate synthase-like"/>
    <property type="match status" value="1"/>
</dbReference>
<proteinExistence type="predicted"/>
<name>A0AA36MM32_9DINO</name>
<dbReference type="Pfam" id="PF05721">
    <property type="entry name" value="PhyH"/>
    <property type="match status" value="1"/>
</dbReference>
<keyword evidence="2" id="KW-1185">Reference proteome</keyword>
<sequence>MMVSAVPRCGPVVPRGHQARGRVTGAGVLAGGLGFARVPRLRQLRHRRSRGNLEELREKNGLPNLELYVAEDPSLAAWIFQAAGFVLVPGAVSEKCCRELKMACEEEEAKLLQQDPLRRGNRGKGRYSLGEAQRTGHLLHRDEWAALMDLEKVSPVLKHIFGAHGYVCAGAGGDFVLPRIAEYQPLHVDLNFPDCHTRKASPVVTLNVAVEPLTWLNGPTRIIPGTHVTELAELREPQAWRYFTLAPLPAGTAILRDNRAWHGGTPNMSAETRFLPNVEFAATWWCQGSTDHLWRNPWKLAPRCMPYDLWSRLSPFGQHICRLVVTKASLSYGLRDAFLRG</sequence>
<organism evidence="1 2">
    <name type="scientific">Effrenium voratum</name>
    <dbReference type="NCBI Taxonomy" id="2562239"/>
    <lineage>
        <taxon>Eukaryota</taxon>
        <taxon>Sar</taxon>
        <taxon>Alveolata</taxon>
        <taxon>Dinophyceae</taxon>
        <taxon>Suessiales</taxon>
        <taxon>Symbiodiniaceae</taxon>
        <taxon>Effrenium</taxon>
    </lineage>
</organism>
<dbReference type="Proteomes" id="UP001178507">
    <property type="component" value="Unassembled WGS sequence"/>
</dbReference>
<accession>A0AA36MM32</accession>
<dbReference type="InterPro" id="IPR008775">
    <property type="entry name" value="Phytyl_CoA_dOase-like"/>
</dbReference>
<evidence type="ECO:0000313" key="2">
    <source>
        <dbReference type="Proteomes" id="UP001178507"/>
    </source>
</evidence>
<reference evidence="1" key="1">
    <citation type="submission" date="2023-08" db="EMBL/GenBank/DDBJ databases">
        <authorList>
            <person name="Chen Y."/>
            <person name="Shah S."/>
            <person name="Dougan E. K."/>
            <person name="Thang M."/>
            <person name="Chan C."/>
        </authorList>
    </citation>
    <scope>NUCLEOTIDE SEQUENCE</scope>
</reference>
<protein>
    <recommendedName>
        <fullName evidence="3">Phytanoyl-CoA dioxygenase family protein</fullName>
    </recommendedName>
</protein>
<evidence type="ECO:0000313" key="1">
    <source>
        <dbReference type="EMBL" id="CAJ1377654.1"/>
    </source>
</evidence>
<evidence type="ECO:0008006" key="3">
    <source>
        <dbReference type="Google" id="ProtNLM"/>
    </source>
</evidence>
<dbReference type="AlphaFoldDB" id="A0AA36MM32"/>